<proteinExistence type="predicted"/>
<dbReference type="Proteomes" id="UP001059596">
    <property type="component" value="Unassembled WGS sequence"/>
</dbReference>
<feature type="coiled-coil region" evidence="1">
    <location>
        <begin position="46"/>
        <end position="80"/>
    </location>
</feature>
<sequence>MYCQVGEKDTLISQVNNELASKEEESRNLFGTLKFKQREVRRQQQIQLLKEQIARGSMALKEQEERIVTMQEEIKRLKQTV</sequence>
<accession>A0A9P9Y9V2</accession>
<evidence type="ECO:0000256" key="1">
    <source>
        <dbReference type="SAM" id="Coils"/>
    </source>
</evidence>
<gene>
    <name evidence="2" type="ORF">M5D96_014200</name>
</gene>
<evidence type="ECO:0000313" key="2">
    <source>
        <dbReference type="EMBL" id="KAI8033046.1"/>
    </source>
</evidence>
<evidence type="ECO:0000313" key="3">
    <source>
        <dbReference type="Proteomes" id="UP001059596"/>
    </source>
</evidence>
<name>A0A9P9Y9V2_9MUSC</name>
<dbReference type="EMBL" id="JAMKOV010000244">
    <property type="protein sequence ID" value="KAI8033046.1"/>
    <property type="molecule type" value="Genomic_DNA"/>
</dbReference>
<protein>
    <submittedName>
        <fullName evidence="2">Uncharacterized protein</fullName>
    </submittedName>
</protein>
<dbReference type="AlphaFoldDB" id="A0A9P9Y9V2"/>
<keyword evidence="1" id="KW-0175">Coiled coil</keyword>
<reference evidence="2" key="1">
    <citation type="journal article" date="2023" name="Genome Biol. Evol.">
        <title>Long-read-based Genome Assembly of Drosophila gunungcola Reveals Fewer Chemosensory Genes in Flower-breeding Species.</title>
        <authorList>
            <person name="Negi A."/>
            <person name="Liao B.Y."/>
            <person name="Yeh S.D."/>
        </authorList>
    </citation>
    <scope>NUCLEOTIDE SEQUENCE</scope>
    <source>
        <strain evidence="2">Sukarami</strain>
    </source>
</reference>
<comment type="caution">
    <text evidence="2">The sequence shown here is derived from an EMBL/GenBank/DDBJ whole genome shotgun (WGS) entry which is preliminary data.</text>
</comment>
<organism evidence="2 3">
    <name type="scientific">Drosophila gunungcola</name>
    <name type="common">fruit fly</name>
    <dbReference type="NCBI Taxonomy" id="103775"/>
    <lineage>
        <taxon>Eukaryota</taxon>
        <taxon>Metazoa</taxon>
        <taxon>Ecdysozoa</taxon>
        <taxon>Arthropoda</taxon>
        <taxon>Hexapoda</taxon>
        <taxon>Insecta</taxon>
        <taxon>Pterygota</taxon>
        <taxon>Neoptera</taxon>
        <taxon>Endopterygota</taxon>
        <taxon>Diptera</taxon>
        <taxon>Brachycera</taxon>
        <taxon>Muscomorpha</taxon>
        <taxon>Ephydroidea</taxon>
        <taxon>Drosophilidae</taxon>
        <taxon>Drosophila</taxon>
        <taxon>Sophophora</taxon>
    </lineage>
</organism>
<keyword evidence="3" id="KW-1185">Reference proteome</keyword>